<feature type="signal peptide" evidence="1">
    <location>
        <begin position="1"/>
        <end position="20"/>
    </location>
</feature>
<organism evidence="2 3">
    <name type="scientific">Clathrospora elynae</name>
    <dbReference type="NCBI Taxonomy" id="706981"/>
    <lineage>
        <taxon>Eukaryota</taxon>
        <taxon>Fungi</taxon>
        <taxon>Dikarya</taxon>
        <taxon>Ascomycota</taxon>
        <taxon>Pezizomycotina</taxon>
        <taxon>Dothideomycetes</taxon>
        <taxon>Pleosporomycetidae</taxon>
        <taxon>Pleosporales</taxon>
        <taxon>Diademaceae</taxon>
        <taxon>Clathrospora</taxon>
    </lineage>
</organism>
<reference evidence="2" key="1">
    <citation type="journal article" date="2020" name="Stud. Mycol.">
        <title>101 Dothideomycetes genomes: a test case for predicting lifestyles and emergence of pathogens.</title>
        <authorList>
            <person name="Haridas S."/>
            <person name="Albert R."/>
            <person name="Binder M."/>
            <person name="Bloem J."/>
            <person name="Labutti K."/>
            <person name="Salamov A."/>
            <person name="Andreopoulos B."/>
            <person name="Baker S."/>
            <person name="Barry K."/>
            <person name="Bills G."/>
            <person name="Bluhm B."/>
            <person name="Cannon C."/>
            <person name="Castanera R."/>
            <person name="Culley D."/>
            <person name="Daum C."/>
            <person name="Ezra D."/>
            <person name="Gonzalez J."/>
            <person name="Henrissat B."/>
            <person name="Kuo A."/>
            <person name="Liang C."/>
            <person name="Lipzen A."/>
            <person name="Lutzoni F."/>
            <person name="Magnuson J."/>
            <person name="Mondo S."/>
            <person name="Nolan M."/>
            <person name="Ohm R."/>
            <person name="Pangilinan J."/>
            <person name="Park H.-J."/>
            <person name="Ramirez L."/>
            <person name="Alfaro M."/>
            <person name="Sun H."/>
            <person name="Tritt A."/>
            <person name="Yoshinaga Y."/>
            <person name="Zwiers L.-H."/>
            <person name="Turgeon B."/>
            <person name="Goodwin S."/>
            <person name="Spatafora J."/>
            <person name="Crous P."/>
            <person name="Grigoriev I."/>
        </authorList>
    </citation>
    <scope>NUCLEOTIDE SEQUENCE</scope>
    <source>
        <strain evidence="2">CBS 161.51</strain>
    </source>
</reference>
<evidence type="ECO:0000256" key="1">
    <source>
        <dbReference type="SAM" id="SignalP"/>
    </source>
</evidence>
<name>A0A6A5SV55_9PLEO</name>
<dbReference type="Proteomes" id="UP000800038">
    <property type="component" value="Unassembled WGS sequence"/>
</dbReference>
<keyword evidence="1" id="KW-0732">Signal</keyword>
<keyword evidence="3" id="KW-1185">Reference proteome</keyword>
<dbReference type="OrthoDB" id="3669120at2759"/>
<dbReference type="EMBL" id="ML976028">
    <property type="protein sequence ID" value="KAF1943169.1"/>
    <property type="molecule type" value="Genomic_DNA"/>
</dbReference>
<evidence type="ECO:0008006" key="4">
    <source>
        <dbReference type="Google" id="ProtNLM"/>
    </source>
</evidence>
<dbReference type="AlphaFoldDB" id="A0A6A5SV55"/>
<gene>
    <name evidence="2" type="ORF">EJ02DRAFT_433478</name>
</gene>
<accession>A0A6A5SV55</accession>
<feature type="chain" id="PRO_5025646027" description="Cyanovirin-N domain-containing protein" evidence="1">
    <location>
        <begin position="21"/>
        <end position="156"/>
    </location>
</feature>
<evidence type="ECO:0000313" key="2">
    <source>
        <dbReference type="EMBL" id="KAF1943169.1"/>
    </source>
</evidence>
<proteinExistence type="predicted"/>
<sequence length="156" mass="16472">MKTTQITLPILGIFSASAAADFIVGNTGIPGQEDNFDNADSCDAGTSADASVKEWNDWTNNNFCDLQIPGCPENLRIVRSAGSFTGDCGDHINDKDFTGDYGVLVDTVLSPNSAVGNCYYGEVSKLCSNTGNVYYTAVVICLTGMCRGVYEGGVNP</sequence>
<evidence type="ECO:0000313" key="3">
    <source>
        <dbReference type="Proteomes" id="UP000800038"/>
    </source>
</evidence>
<protein>
    <recommendedName>
        <fullName evidence="4">Cyanovirin-N domain-containing protein</fullName>
    </recommendedName>
</protein>